<feature type="compositionally biased region" description="Basic and acidic residues" evidence="6">
    <location>
        <begin position="29"/>
        <end position="54"/>
    </location>
</feature>
<evidence type="ECO:0000256" key="3">
    <source>
        <dbReference type="ARBA" id="ARBA00012663"/>
    </source>
</evidence>
<evidence type="ECO:0000256" key="2">
    <source>
        <dbReference type="ARBA" id="ARBA00006285"/>
    </source>
</evidence>
<dbReference type="InterPro" id="IPR025705">
    <property type="entry name" value="Beta_hexosaminidase_sua/sub"/>
</dbReference>
<feature type="compositionally biased region" description="Basic and acidic residues" evidence="6">
    <location>
        <begin position="1"/>
        <end position="22"/>
    </location>
</feature>
<dbReference type="EMBL" id="JAAMPC010000004">
    <property type="protein sequence ID" value="KAG2315144.1"/>
    <property type="molecule type" value="Genomic_DNA"/>
</dbReference>
<dbReference type="Proteomes" id="UP000886595">
    <property type="component" value="Unassembled WGS sequence"/>
</dbReference>
<dbReference type="InterPro" id="IPR015883">
    <property type="entry name" value="Glyco_hydro_20_cat"/>
</dbReference>
<reference evidence="8 9" key="1">
    <citation type="submission" date="2020-02" db="EMBL/GenBank/DDBJ databases">
        <authorList>
            <person name="Ma Q."/>
            <person name="Huang Y."/>
            <person name="Song X."/>
            <person name="Pei D."/>
        </authorList>
    </citation>
    <scope>NUCLEOTIDE SEQUENCE [LARGE SCALE GENOMIC DNA]</scope>
    <source>
        <strain evidence="8">Sxm20200214</strain>
        <tissue evidence="8">Leaf</tissue>
    </source>
</reference>
<proteinExistence type="inferred from homology"/>
<accession>A0A8X8AW88</accession>
<dbReference type="Gene3D" id="3.20.20.80">
    <property type="entry name" value="Glycosidases"/>
    <property type="match status" value="1"/>
</dbReference>
<evidence type="ECO:0000256" key="5">
    <source>
        <dbReference type="ARBA" id="ARBA00022801"/>
    </source>
</evidence>
<feature type="region of interest" description="Disordered" evidence="6">
    <location>
        <begin position="91"/>
        <end position="191"/>
    </location>
</feature>
<name>A0A8X8AW88_BRACI</name>
<dbReference type="OrthoDB" id="428480at2759"/>
<dbReference type="Pfam" id="PF00728">
    <property type="entry name" value="Glyco_hydro_20"/>
    <property type="match status" value="1"/>
</dbReference>
<dbReference type="GO" id="GO:0016020">
    <property type="term" value="C:membrane"/>
    <property type="evidence" value="ECO:0007669"/>
    <property type="project" value="TreeGrafter"/>
</dbReference>
<dbReference type="PANTHER" id="PTHR22600:SF26">
    <property type="entry name" value="BETA-N-ACETYLHEXOSAMINIDASE"/>
    <property type="match status" value="1"/>
</dbReference>
<gene>
    <name evidence="8" type="ORF">Bca52824_018266</name>
</gene>
<dbReference type="GO" id="GO:0030203">
    <property type="term" value="P:glycosaminoglycan metabolic process"/>
    <property type="evidence" value="ECO:0007669"/>
    <property type="project" value="TreeGrafter"/>
</dbReference>
<evidence type="ECO:0000256" key="6">
    <source>
        <dbReference type="SAM" id="MobiDB-lite"/>
    </source>
</evidence>
<dbReference type="SUPFAM" id="SSF51445">
    <property type="entry name" value="(Trans)glycosidases"/>
    <property type="match status" value="1"/>
</dbReference>
<comment type="catalytic activity">
    <reaction evidence="1">
        <text>Hydrolysis of terminal non-reducing N-acetyl-D-hexosamine residues in N-acetyl-beta-D-hexosaminides.</text>
        <dbReference type="EC" id="3.2.1.52"/>
    </reaction>
</comment>
<feature type="compositionally biased region" description="Basic and acidic residues" evidence="6">
    <location>
        <begin position="102"/>
        <end position="122"/>
    </location>
</feature>
<sequence length="304" mass="33948">MLIIREPEMNDHQIQEQGEQERNLGLPSHNRDTEIPEKRVEDPPIRDNGSKDLLEPLTDEEEGELMDDEDFEKMIELYTDPEPEIAFVENTDDLMEDEEQEMERARLEREKSSKMEKKETKGTEANASDPTVPVPTANKIPNSQKGKDADTRPTRNTTGQASRERGDKEERAITEKKRRRTPRSPDLFPEPFFHGGGDAVIPGCWKTGPAISSFLSSGGTLSQLLKKFLGNDSQYVQQGGGGGGSWSAPFKTWQSIYNYDITDGLVDEEERKLVLGGEVALSSEQADPAVLDSRTAMAACLCVF</sequence>
<dbReference type="GO" id="GO:0004563">
    <property type="term" value="F:beta-N-acetylhexosaminidase activity"/>
    <property type="evidence" value="ECO:0007669"/>
    <property type="project" value="UniProtKB-EC"/>
</dbReference>
<organism evidence="8 9">
    <name type="scientific">Brassica carinata</name>
    <name type="common">Ethiopian mustard</name>
    <name type="synonym">Abyssinian cabbage</name>
    <dbReference type="NCBI Taxonomy" id="52824"/>
    <lineage>
        <taxon>Eukaryota</taxon>
        <taxon>Viridiplantae</taxon>
        <taxon>Streptophyta</taxon>
        <taxon>Embryophyta</taxon>
        <taxon>Tracheophyta</taxon>
        <taxon>Spermatophyta</taxon>
        <taxon>Magnoliopsida</taxon>
        <taxon>eudicotyledons</taxon>
        <taxon>Gunneridae</taxon>
        <taxon>Pentapetalae</taxon>
        <taxon>rosids</taxon>
        <taxon>malvids</taxon>
        <taxon>Brassicales</taxon>
        <taxon>Brassicaceae</taxon>
        <taxon>Brassiceae</taxon>
        <taxon>Brassica</taxon>
    </lineage>
</organism>
<feature type="region of interest" description="Disordered" evidence="6">
    <location>
        <begin position="1"/>
        <end position="67"/>
    </location>
</feature>
<evidence type="ECO:0000313" key="8">
    <source>
        <dbReference type="EMBL" id="KAG2315144.1"/>
    </source>
</evidence>
<dbReference type="InterPro" id="IPR017853">
    <property type="entry name" value="GH"/>
</dbReference>
<dbReference type="EC" id="3.2.1.52" evidence="3"/>
<feature type="compositionally biased region" description="Acidic residues" evidence="6">
    <location>
        <begin position="57"/>
        <end position="67"/>
    </location>
</feature>
<evidence type="ECO:0000259" key="7">
    <source>
        <dbReference type="Pfam" id="PF00728"/>
    </source>
</evidence>
<feature type="compositionally biased region" description="Basic and acidic residues" evidence="6">
    <location>
        <begin position="162"/>
        <end position="175"/>
    </location>
</feature>
<evidence type="ECO:0000313" key="9">
    <source>
        <dbReference type="Proteomes" id="UP000886595"/>
    </source>
</evidence>
<dbReference type="PANTHER" id="PTHR22600">
    <property type="entry name" value="BETA-HEXOSAMINIDASE"/>
    <property type="match status" value="1"/>
</dbReference>
<comment type="similarity">
    <text evidence="2">Belongs to the glycosyl hydrolase 20 family.</text>
</comment>
<feature type="domain" description="Glycoside hydrolase family 20 catalytic" evidence="7">
    <location>
        <begin position="186"/>
        <end position="241"/>
    </location>
</feature>
<feature type="compositionally biased region" description="Acidic residues" evidence="6">
    <location>
        <begin position="91"/>
        <end position="101"/>
    </location>
</feature>
<dbReference type="GO" id="GO:0005975">
    <property type="term" value="P:carbohydrate metabolic process"/>
    <property type="evidence" value="ECO:0007669"/>
    <property type="project" value="InterPro"/>
</dbReference>
<evidence type="ECO:0000256" key="4">
    <source>
        <dbReference type="ARBA" id="ARBA00022729"/>
    </source>
</evidence>
<dbReference type="AlphaFoldDB" id="A0A8X8AW88"/>
<keyword evidence="5" id="KW-0378">Hydrolase</keyword>
<keyword evidence="9" id="KW-1185">Reference proteome</keyword>
<keyword evidence="4" id="KW-0732">Signal</keyword>
<protein>
    <recommendedName>
        <fullName evidence="3">beta-N-acetylhexosaminidase</fullName>
        <ecNumber evidence="3">3.2.1.52</ecNumber>
    </recommendedName>
</protein>
<evidence type="ECO:0000256" key="1">
    <source>
        <dbReference type="ARBA" id="ARBA00001231"/>
    </source>
</evidence>
<comment type="caution">
    <text evidence="8">The sequence shown here is derived from an EMBL/GenBank/DDBJ whole genome shotgun (WGS) entry which is preliminary data.</text>
</comment>